<gene>
    <name evidence="1" type="ORF">D5F01_LYC02305</name>
</gene>
<keyword evidence="2" id="KW-1185">Reference proteome</keyword>
<name>A0A6G0J2L7_LARCR</name>
<organism evidence="1 2">
    <name type="scientific">Larimichthys crocea</name>
    <name type="common">Large yellow croaker</name>
    <name type="synonym">Pseudosciaena crocea</name>
    <dbReference type="NCBI Taxonomy" id="215358"/>
    <lineage>
        <taxon>Eukaryota</taxon>
        <taxon>Metazoa</taxon>
        <taxon>Chordata</taxon>
        <taxon>Craniata</taxon>
        <taxon>Vertebrata</taxon>
        <taxon>Euteleostomi</taxon>
        <taxon>Actinopterygii</taxon>
        <taxon>Neopterygii</taxon>
        <taxon>Teleostei</taxon>
        <taxon>Neoteleostei</taxon>
        <taxon>Acanthomorphata</taxon>
        <taxon>Eupercaria</taxon>
        <taxon>Sciaenidae</taxon>
        <taxon>Larimichthys</taxon>
    </lineage>
</organism>
<dbReference type="Proteomes" id="UP000424527">
    <property type="component" value="Unassembled WGS sequence"/>
</dbReference>
<accession>A0A6G0J2L7</accession>
<reference evidence="1 2" key="1">
    <citation type="submission" date="2019-07" db="EMBL/GenBank/DDBJ databases">
        <title>Chromosome genome assembly for large yellow croaker.</title>
        <authorList>
            <person name="Xiao S."/>
        </authorList>
    </citation>
    <scope>NUCLEOTIDE SEQUENCE [LARGE SCALE GENOMIC DNA]</scope>
    <source>
        <strain evidence="1">JMULYC20181020</strain>
        <tissue evidence="1">Muscle</tissue>
    </source>
</reference>
<proteinExistence type="predicted"/>
<comment type="caution">
    <text evidence="1">The sequence shown here is derived from an EMBL/GenBank/DDBJ whole genome shotgun (WGS) entry which is preliminary data.</text>
</comment>
<dbReference type="PANTHER" id="PTHR37162">
    <property type="entry name" value="HAT FAMILY DIMERISATION DOMAINCONTAINING PROTEIN-RELATED"/>
    <property type="match status" value="1"/>
</dbReference>
<sequence length="163" mass="18534">MAEPPEKKNKKPQRFLDSYRERWPCLNTSRLPNHAFCTVCKVDLDISHQGAADCRRHVEGTKHKKLESTLASIPKINTKFFGEQDLKTIRAETLFTNFIVEHNLPLSVADHAGPLFRKMFPDSQIAQQYGCARTKTSAIIDTLSKNDEQIISTRMCQSPFSIA</sequence>
<evidence type="ECO:0000313" key="1">
    <source>
        <dbReference type="EMBL" id="KAE8297834.1"/>
    </source>
</evidence>
<dbReference type="EMBL" id="REGW02000003">
    <property type="protein sequence ID" value="KAE8297834.1"/>
    <property type="molecule type" value="Genomic_DNA"/>
</dbReference>
<protein>
    <submittedName>
        <fullName evidence="1">Uncharacterized protein</fullName>
    </submittedName>
</protein>
<dbReference type="AlphaFoldDB" id="A0A6G0J2L7"/>
<evidence type="ECO:0000313" key="2">
    <source>
        <dbReference type="Proteomes" id="UP000424527"/>
    </source>
</evidence>
<dbReference type="PANTHER" id="PTHR37162:SF10">
    <property type="entry name" value="DUF4371 DOMAIN-CONTAINING PROTEIN"/>
    <property type="match status" value="1"/>
</dbReference>